<feature type="domain" description="RING-type" evidence="3">
    <location>
        <begin position="747"/>
        <end position="785"/>
    </location>
</feature>
<keyword evidence="1" id="KW-0863">Zinc-finger</keyword>
<gene>
    <name evidence="4" type="ORF">OPV22_024411</name>
</gene>
<protein>
    <recommendedName>
        <fullName evidence="3">RING-type domain-containing protein</fullName>
    </recommendedName>
</protein>
<feature type="region of interest" description="Disordered" evidence="2">
    <location>
        <begin position="45"/>
        <end position="91"/>
    </location>
</feature>
<keyword evidence="1" id="KW-0862">Zinc</keyword>
<evidence type="ECO:0000313" key="5">
    <source>
        <dbReference type="Proteomes" id="UP001222027"/>
    </source>
</evidence>
<evidence type="ECO:0000256" key="2">
    <source>
        <dbReference type="SAM" id="MobiDB-lite"/>
    </source>
</evidence>
<feature type="compositionally biased region" description="Basic residues" evidence="2">
    <location>
        <begin position="80"/>
        <end position="91"/>
    </location>
</feature>
<evidence type="ECO:0000313" key="4">
    <source>
        <dbReference type="EMBL" id="KAJ8470068.1"/>
    </source>
</evidence>
<evidence type="ECO:0000259" key="3">
    <source>
        <dbReference type="PROSITE" id="PS50089"/>
    </source>
</evidence>
<dbReference type="EMBL" id="JAQQAF010000007">
    <property type="protein sequence ID" value="KAJ8470068.1"/>
    <property type="molecule type" value="Genomic_DNA"/>
</dbReference>
<keyword evidence="5" id="KW-1185">Reference proteome</keyword>
<feature type="compositionally biased region" description="Low complexity" evidence="2">
    <location>
        <begin position="142"/>
        <end position="152"/>
    </location>
</feature>
<dbReference type="AlphaFoldDB" id="A0AAV8Q9N9"/>
<dbReference type="PANTHER" id="PTHR47820">
    <property type="entry name" value="BNAC05G24000D PROTEIN"/>
    <property type="match status" value="1"/>
</dbReference>
<dbReference type="Gene3D" id="3.30.40.10">
    <property type="entry name" value="Zinc/RING finger domain, C3HC4 (zinc finger)"/>
    <property type="match status" value="1"/>
</dbReference>
<name>A0AAV8Q9N9_ENSVE</name>
<dbReference type="SUPFAM" id="SSF57850">
    <property type="entry name" value="RING/U-box"/>
    <property type="match status" value="1"/>
</dbReference>
<dbReference type="InterPro" id="IPR001841">
    <property type="entry name" value="Znf_RING"/>
</dbReference>
<feature type="region of interest" description="Disordered" evidence="2">
    <location>
        <begin position="727"/>
        <end position="746"/>
    </location>
</feature>
<dbReference type="GO" id="GO:0008270">
    <property type="term" value="F:zinc ion binding"/>
    <property type="evidence" value="ECO:0007669"/>
    <property type="project" value="UniProtKB-KW"/>
</dbReference>
<reference evidence="4 5" key="1">
    <citation type="submission" date="2022-12" db="EMBL/GenBank/DDBJ databases">
        <title>Chromosome-scale assembly of the Ensete ventricosum genome.</title>
        <authorList>
            <person name="Dussert Y."/>
            <person name="Stocks J."/>
            <person name="Wendawek A."/>
            <person name="Woldeyes F."/>
            <person name="Nichols R.A."/>
            <person name="Borrell J.S."/>
        </authorList>
    </citation>
    <scope>NUCLEOTIDE SEQUENCE [LARGE SCALE GENOMIC DNA]</scope>
    <source>
        <strain evidence="5">cv. Maze</strain>
        <tissue evidence="4">Seeds</tissue>
    </source>
</reference>
<sequence length="799" mass="87954">MASSVARIPSADEWHDPGRLAAAVFGAARGRTSFTPANLKKVLVRQQQSKDVPSSSSSSSTLTAAGDSVAGEEDGASRATARRRQSQIHHRWAVQQAREMVTTIDRHAHQAEISTLTTTSQPVSVRAASLLREASPSPSECSAGSAAVSSSGAGAGAGDLPPNVRASSLIQMWRELEAEAGLTPKHRTACGGGNMENASAASFSADEPSGCNSDFSDESEAFVDWNSDMTTTANTSTSCSLNDNEKSRVGSIVKMLSSGHGARRFMATLNNVNEPSGRDNPVATKKTERFRSTGSASVLSPRRLRGRGEMENLVATMEKERRRELAALAEHQHVSRFPYGGRLQSMLRLKSLRRQVEVQDQMQAPSTASELDQLHNGSTISYLRERFNNRGQHCGGRKRALESSSSAHVQFPMDAEDTVYKSSEHVQFPMDAEDTVYKSSGHVQFPMDAEGSAHTYSSDNNQYQEIVIHPQIAPPETNTSSYSRSDYLQEGIQSVDGSWDERNLWVTNLDWQRPGGSLPSNGWHGEAVAEELESYPQQNASNWISRPSDPWTGGGWGASRKPAAYHDLFKNFSDNVEIRELLERRRVSTSLASDFCNKMNQLIQSFLHRQTQQSFHENSAETNVDYPFWQPSDECCTTEQDASVSSSLVPLQYHTLHHPENWQHTSFAHQSSHNLLDMEAMRDLRSDMAQIHEEISELRALVESCMDWQAKLRQSIKHDIMDAIHQSGGTASVSQGSKAKPGRRGSCSICCEMQVDSLLYRCGHMCTCFKCACQLQWNSGLCPICGSPIVDVVRTFPNS</sequence>
<keyword evidence="1" id="KW-0479">Metal-binding</keyword>
<dbReference type="Pfam" id="PF13920">
    <property type="entry name" value="zf-C3HC4_3"/>
    <property type="match status" value="1"/>
</dbReference>
<accession>A0AAV8Q9N9</accession>
<dbReference type="CDD" id="cd16647">
    <property type="entry name" value="mRING-HC-C3HC5_NEU1"/>
    <property type="match status" value="1"/>
</dbReference>
<proteinExistence type="predicted"/>
<dbReference type="Proteomes" id="UP001222027">
    <property type="component" value="Unassembled WGS sequence"/>
</dbReference>
<dbReference type="PROSITE" id="PS50089">
    <property type="entry name" value="ZF_RING_2"/>
    <property type="match status" value="1"/>
</dbReference>
<comment type="caution">
    <text evidence="4">The sequence shown here is derived from an EMBL/GenBank/DDBJ whole genome shotgun (WGS) entry which is preliminary data.</text>
</comment>
<feature type="region of interest" description="Disordered" evidence="2">
    <location>
        <begin position="135"/>
        <end position="162"/>
    </location>
</feature>
<dbReference type="InterPro" id="IPR013083">
    <property type="entry name" value="Znf_RING/FYVE/PHD"/>
</dbReference>
<organism evidence="4 5">
    <name type="scientific">Ensete ventricosum</name>
    <name type="common">Abyssinian banana</name>
    <name type="synonym">Musa ensete</name>
    <dbReference type="NCBI Taxonomy" id="4639"/>
    <lineage>
        <taxon>Eukaryota</taxon>
        <taxon>Viridiplantae</taxon>
        <taxon>Streptophyta</taxon>
        <taxon>Embryophyta</taxon>
        <taxon>Tracheophyta</taxon>
        <taxon>Spermatophyta</taxon>
        <taxon>Magnoliopsida</taxon>
        <taxon>Liliopsida</taxon>
        <taxon>Zingiberales</taxon>
        <taxon>Musaceae</taxon>
        <taxon>Ensete</taxon>
    </lineage>
</organism>
<evidence type="ECO:0000256" key="1">
    <source>
        <dbReference type="PROSITE-ProRule" id="PRU00175"/>
    </source>
</evidence>
<dbReference type="PANTHER" id="PTHR47820:SF3">
    <property type="entry name" value="OS07G0499800 PROTEIN"/>
    <property type="match status" value="1"/>
</dbReference>
<feature type="compositionally biased region" description="Polar residues" evidence="2">
    <location>
        <begin position="727"/>
        <end position="737"/>
    </location>
</feature>